<dbReference type="GO" id="GO:0005829">
    <property type="term" value="C:cytosol"/>
    <property type="evidence" value="ECO:0007669"/>
    <property type="project" value="TreeGrafter"/>
</dbReference>
<dbReference type="Pfam" id="PF02082">
    <property type="entry name" value="Rrf2"/>
    <property type="match status" value="1"/>
</dbReference>
<evidence type="ECO:0000313" key="2">
    <source>
        <dbReference type="EMBL" id="OUD09730.1"/>
    </source>
</evidence>
<comment type="caution">
    <text evidence="2">The sequence shown here is derived from an EMBL/GenBank/DDBJ whole genome shotgun (WGS) entry which is preliminary data.</text>
</comment>
<accession>A0A251WZ22</accession>
<dbReference type="EMBL" id="MSPP01000002">
    <property type="protein sequence ID" value="OUD09730.1"/>
    <property type="molecule type" value="Genomic_DNA"/>
</dbReference>
<dbReference type="InterPro" id="IPR036388">
    <property type="entry name" value="WH-like_DNA-bd_sf"/>
</dbReference>
<dbReference type="AlphaFoldDB" id="A0A251WZ22"/>
<organism evidence="2 3">
    <name type="scientific">Marivivens niveibacter</name>
    <dbReference type="NCBI Taxonomy" id="1930667"/>
    <lineage>
        <taxon>Bacteria</taxon>
        <taxon>Pseudomonadati</taxon>
        <taxon>Pseudomonadota</taxon>
        <taxon>Alphaproteobacteria</taxon>
        <taxon>Rhodobacterales</taxon>
        <taxon>Paracoccaceae</taxon>
        <taxon>Marivivens group</taxon>
        <taxon>Marivivens</taxon>
    </lineage>
</organism>
<evidence type="ECO:0000256" key="1">
    <source>
        <dbReference type="ARBA" id="ARBA00023125"/>
    </source>
</evidence>
<proteinExistence type="predicted"/>
<protein>
    <submittedName>
        <fullName evidence="2">Transcriptional regulator</fullName>
    </submittedName>
</protein>
<dbReference type="InterPro" id="IPR000944">
    <property type="entry name" value="Tscrpt_reg_Rrf2"/>
</dbReference>
<dbReference type="PROSITE" id="PS51257">
    <property type="entry name" value="PROKAR_LIPOPROTEIN"/>
    <property type="match status" value="1"/>
</dbReference>
<keyword evidence="3" id="KW-1185">Reference proteome</keyword>
<dbReference type="RefSeq" id="WP_086451065.1">
    <property type="nucleotide sequence ID" value="NZ_MSPP01000002.1"/>
</dbReference>
<dbReference type="GO" id="GO:0003700">
    <property type="term" value="F:DNA-binding transcription factor activity"/>
    <property type="evidence" value="ECO:0007669"/>
    <property type="project" value="TreeGrafter"/>
</dbReference>
<dbReference type="PROSITE" id="PS51197">
    <property type="entry name" value="HTH_RRF2_2"/>
    <property type="match status" value="1"/>
</dbReference>
<sequence length="155" mass="16678">MRLTTRTNLALRVLMFCGTNPDQITPSPVIAQACNASANHLAQVVHALNQYGFIEASRGRTGGVKLARTANDINIGDVFRAFESEVPFTECFSPETNTCPLVSACRLKSAIGRALDAFFRELDMLTLDDLVRGNCGLTELFAAPPTISCQGQIAG</sequence>
<keyword evidence="1" id="KW-0238">DNA-binding</keyword>
<dbReference type="PANTHER" id="PTHR33221:SF4">
    <property type="entry name" value="HTH-TYPE TRANSCRIPTIONAL REPRESSOR NSRR"/>
    <property type="match status" value="1"/>
</dbReference>
<dbReference type="Proteomes" id="UP000194664">
    <property type="component" value="Unassembled WGS sequence"/>
</dbReference>
<evidence type="ECO:0000313" key="3">
    <source>
        <dbReference type="Proteomes" id="UP000194664"/>
    </source>
</evidence>
<reference evidence="2 3" key="1">
    <citation type="submission" date="2016-12" db="EMBL/GenBank/DDBJ databases">
        <title>The draft genome sequence of HSLHS2.</title>
        <authorList>
            <person name="Hu D."/>
            <person name="Wang L."/>
            <person name="Shao Z."/>
        </authorList>
    </citation>
    <scope>NUCLEOTIDE SEQUENCE [LARGE SCALE GENOMIC DNA]</scope>
    <source>
        <strain evidence="2">MCCC 1A06712</strain>
    </source>
</reference>
<dbReference type="GO" id="GO:0003677">
    <property type="term" value="F:DNA binding"/>
    <property type="evidence" value="ECO:0007669"/>
    <property type="project" value="UniProtKB-KW"/>
</dbReference>
<dbReference type="NCBIfam" id="TIGR00738">
    <property type="entry name" value="rrf2_super"/>
    <property type="match status" value="1"/>
</dbReference>
<dbReference type="Gene3D" id="1.10.10.10">
    <property type="entry name" value="Winged helix-like DNA-binding domain superfamily/Winged helix DNA-binding domain"/>
    <property type="match status" value="1"/>
</dbReference>
<dbReference type="SUPFAM" id="SSF46785">
    <property type="entry name" value="Winged helix' DNA-binding domain"/>
    <property type="match status" value="1"/>
</dbReference>
<gene>
    <name evidence="2" type="ORF">BVC71_07820</name>
</gene>
<dbReference type="PANTHER" id="PTHR33221">
    <property type="entry name" value="WINGED HELIX-TURN-HELIX TRANSCRIPTIONAL REGULATOR, RRF2 FAMILY"/>
    <property type="match status" value="1"/>
</dbReference>
<dbReference type="InterPro" id="IPR036390">
    <property type="entry name" value="WH_DNA-bd_sf"/>
</dbReference>
<name>A0A251WZ22_9RHOB</name>
<dbReference type="OrthoDB" id="9795923at2"/>